<proteinExistence type="predicted"/>
<dbReference type="EMBL" id="BMLF01000001">
    <property type="protein sequence ID" value="GGL87724.1"/>
    <property type="molecule type" value="Genomic_DNA"/>
</dbReference>
<evidence type="ECO:0008006" key="4">
    <source>
        <dbReference type="Google" id="ProtNLM"/>
    </source>
</evidence>
<evidence type="ECO:0000256" key="1">
    <source>
        <dbReference type="SAM" id="MobiDB-lite"/>
    </source>
</evidence>
<feature type="compositionally biased region" description="Basic and acidic residues" evidence="1">
    <location>
        <begin position="31"/>
        <end position="75"/>
    </location>
</feature>
<reference evidence="2" key="2">
    <citation type="submission" date="2020-09" db="EMBL/GenBank/DDBJ databases">
        <authorList>
            <person name="Sun Q."/>
            <person name="Zhou Y."/>
        </authorList>
    </citation>
    <scope>NUCLEOTIDE SEQUENCE</scope>
    <source>
        <strain evidence="2">CGMCC 1.6293</strain>
    </source>
</reference>
<dbReference type="Proteomes" id="UP000649829">
    <property type="component" value="Unassembled WGS sequence"/>
</dbReference>
<dbReference type="AlphaFoldDB" id="A0A917SMZ9"/>
<dbReference type="InterPro" id="IPR025227">
    <property type="entry name" value="DUF4169"/>
</dbReference>
<evidence type="ECO:0000313" key="3">
    <source>
        <dbReference type="Proteomes" id="UP000649829"/>
    </source>
</evidence>
<gene>
    <name evidence="2" type="ORF">GCM10011534_07170</name>
</gene>
<name>A0A917SMZ9_9RHOB</name>
<reference evidence="2" key="1">
    <citation type="journal article" date="2014" name="Int. J. Syst. Evol. Microbiol.">
        <title>Complete genome sequence of Corynebacterium casei LMG S-19264T (=DSM 44701T), isolated from a smear-ripened cheese.</title>
        <authorList>
            <consortium name="US DOE Joint Genome Institute (JGI-PGF)"/>
            <person name="Walter F."/>
            <person name="Albersmeier A."/>
            <person name="Kalinowski J."/>
            <person name="Ruckert C."/>
        </authorList>
    </citation>
    <scope>NUCLEOTIDE SEQUENCE</scope>
    <source>
        <strain evidence="2">CGMCC 1.6293</strain>
    </source>
</reference>
<organism evidence="2 3">
    <name type="scientific">Pseudooceanicola nanhaiensis</name>
    <dbReference type="NCBI Taxonomy" id="375761"/>
    <lineage>
        <taxon>Bacteria</taxon>
        <taxon>Pseudomonadati</taxon>
        <taxon>Pseudomonadota</taxon>
        <taxon>Alphaproteobacteria</taxon>
        <taxon>Rhodobacterales</taxon>
        <taxon>Paracoccaceae</taxon>
        <taxon>Pseudooceanicola</taxon>
    </lineage>
</organism>
<protein>
    <recommendedName>
        <fullName evidence="4">DUF4169 domain-containing protein</fullName>
    </recommendedName>
</protein>
<feature type="region of interest" description="Disordered" evidence="1">
    <location>
        <begin position="29"/>
        <end position="75"/>
    </location>
</feature>
<evidence type="ECO:0000313" key="2">
    <source>
        <dbReference type="EMBL" id="GGL87724.1"/>
    </source>
</evidence>
<dbReference type="Pfam" id="PF13770">
    <property type="entry name" value="DUF4169"/>
    <property type="match status" value="1"/>
</dbReference>
<keyword evidence="3" id="KW-1185">Reference proteome</keyword>
<accession>A0A917SMZ9</accession>
<sequence>MRPWHLDGTRAAAYLWQMAEPTNLNRFRKQQAREKKRAQADENAVKFGRTRAEKQRDKAEAERATRRIDGHKRDA</sequence>
<comment type="caution">
    <text evidence="2">The sequence shown here is derived from an EMBL/GenBank/DDBJ whole genome shotgun (WGS) entry which is preliminary data.</text>
</comment>